<dbReference type="AlphaFoldDB" id="A0A6G9YDC3"/>
<keyword evidence="3" id="KW-1185">Reference proteome</keyword>
<dbReference type="PRINTS" id="PR00598">
    <property type="entry name" value="HTHMARR"/>
</dbReference>
<dbReference type="PANTHER" id="PTHR33164">
    <property type="entry name" value="TRANSCRIPTIONAL REGULATOR, MARR FAMILY"/>
    <property type="match status" value="1"/>
</dbReference>
<dbReference type="InterPro" id="IPR036390">
    <property type="entry name" value="WH_DNA-bd_sf"/>
</dbReference>
<dbReference type="InterPro" id="IPR039422">
    <property type="entry name" value="MarR/SlyA-like"/>
</dbReference>
<dbReference type="InterPro" id="IPR000835">
    <property type="entry name" value="HTH_MarR-typ"/>
</dbReference>
<dbReference type="GO" id="GO:0003700">
    <property type="term" value="F:DNA-binding transcription factor activity"/>
    <property type="evidence" value="ECO:0007669"/>
    <property type="project" value="InterPro"/>
</dbReference>
<evidence type="ECO:0000313" key="2">
    <source>
        <dbReference type="EMBL" id="QIS11056.1"/>
    </source>
</evidence>
<dbReference type="PANTHER" id="PTHR33164:SF43">
    <property type="entry name" value="HTH-TYPE TRANSCRIPTIONAL REPRESSOR YETL"/>
    <property type="match status" value="1"/>
</dbReference>
<evidence type="ECO:0000259" key="1">
    <source>
        <dbReference type="PROSITE" id="PS50995"/>
    </source>
</evidence>
<organism evidence="2 3">
    <name type="scientific">Nocardia arthritidis</name>
    <dbReference type="NCBI Taxonomy" id="228602"/>
    <lineage>
        <taxon>Bacteria</taxon>
        <taxon>Bacillati</taxon>
        <taxon>Actinomycetota</taxon>
        <taxon>Actinomycetes</taxon>
        <taxon>Mycobacteriales</taxon>
        <taxon>Nocardiaceae</taxon>
        <taxon>Nocardia</taxon>
    </lineage>
</organism>
<dbReference type="RefSeq" id="WP_167473934.1">
    <property type="nucleotide sequence ID" value="NZ_CP046172.1"/>
</dbReference>
<proteinExistence type="predicted"/>
<protein>
    <submittedName>
        <fullName evidence="2">MarR family transcriptional regulator</fullName>
    </submittedName>
</protein>
<accession>A0A6G9YDC3</accession>
<dbReference type="GO" id="GO:0006950">
    <property type="term" value="P:response to stress"/>
    <property type="evidence" value="ECO:0007669"/>
    <property type="project" value="TreeGrafter"/>
</dbReference>
<dbReference type="Proteomes" id="UP000503540">
    <property type="component" value="Chromosome"/>
</dbReference>
<gene>
    <name evidence="2" type="ORF">F5544_15875</name>
</gene>
<dbReference type="Pfam" id="PF12802">
    <property type="entry name" value="MarR_2"/>
    <property type="match status" value="1"/>
</dbReference>
<dbReference type="InterPro" id="IPR036388">
    <property type="entry name" value="WH-like_DNA-bd_sf"/>
</dbReference>
<name>A0A6G9YDC3_9NOCA</name>
<dbReference type="Gene3D" id="1.10.10.10">
    <property type="entry name" value="Winged helix-like DNA-binding domain superfamily/Winged helix DNA-binding domain"/>
    <property type="match status" value="1"/>
</dbReference>
<dbReference type="KEGG" id="nah:F5544_15875"/>
<sequence>MEIAQEGAAGRLRALPTRLVNQVAIVANRATDRALDATGSRRYHYAILATLGEFGPASQADLGRHTRIDRSDVVAVLNDLAVRGYIERSPDPTDRRRNIVTITRAGTEHLTEMDQHLQGAQDELLAALNQEERAQLVRLLVRILDDHSRG</sequence>
<dbReference type="SUPFAM" id="SSF46785">
    <property type="entry name" value="Winged helix' DNA-binding domain"/>
    <property type="match status" value="1"/>
</dbReference>
<dbReference type="SMART" id="SM00347">
    <property type="entry name" value="HTH_MARR"/>
    <property type="match status" value="1"/>
</dbReference>
<dbReference type="EMBL" id="CP046172">
    <property type="protein sequence ID" value="QIS11056.1"/>
    <property type="molecule type" value="Genomic_DNA"/>
</dbReference>
<feature type="domain" description="HTH marR-type" evidence="1">
    <location>
        <begin position="13"/>
        <end position="145"/>
    </location>
</feature>
<dbReference type="PROSITE" id="PS50995">
    <property type="entry name" value="HTH_MARR_2"/>
    <property type="match status" value="1"/>
</dbReference>
<evidence type="ECO:0000313" key="3">
    <source>
        <dbReference type="Proteomes" id="UP000503540"/>
    </source>
</evidence>
<reference evidence="2 3" key="1">
    <citation type="journal article" date="2019" name="ACS Chem. Biol.">
        <title>Identification and Mobilization of a Cryptic Antibiotic Biosynthesis Gene Locus from a Human-Pathogenic Nocardia Isolate.</title>
        <authorList>
            <person name="Herisse M."/>
            <person name="Ishida K."/>
            <person name="Porter J.L."/>
            <person name="Howden B."/>
            <person name="Hertweck C."/>
            <person name="Stinear T.P."/>
            <person name="Pidot S.J."/>
        </authorList>
    </citation>
    <scope>NUCLEOTIDE SEQUENCE [LARGE SCALE GENOMIC DNA]</scope>
    <source>
        <strain evidence="2 3">AUSMDU00012717</strain>
    </source>
</reference>